<dbReference type="GO" id="GO:0010436">
    <property type="term" value="F:carotenoid dioxygenase activity"/>
    <property type="evidence" value="ECO:0007669"/>
    <property type="project" value="TreeGrafter"/>
</dbReference>
<evidence type="ECO:0000256" key="2">
    <source>
        <dbReference type="ARBA" id="ARBA00022723"/>
    </source>
</evidence>
<keyword evidence="2 5" id="KW-0479">Metal-binding</keyword>
<comment type="similarity">
    <text evidence="1">Belongs to the carotenoid oxygenase family.</text>
</comment>
<dbReference type="GO" id="GO:0046872">
    <property type="term" value="F:metal ion binding"/>
    <property type="evidence" value="ECO:0007669"/>
    <property type="project" value="UniProtKB-KW"/>
</dbReference>
<keyword evidence="4 5" id="KW-0408">Iron</keyword>
<dbReference type="GO" id="GO:0003834">
    <property type="term" value="F:beta-carotene 15,15'-dioxygenase activity"/>
    <property type="evidence" value="ECO:0007669"/>
    <property type="project" value="TreeGrafter"/>
</dbReference>
<keyword evidence="3" id="KW-0560">Oxidoreductase</keyword>
<feature type="binding site" evidence="5">
    <location>
        <position position="568"/>
    </location>
    <ligand>
        <name>Fe cation</name>
        <dbReference type="ChEBI" id="CHEBI:24875"/>
        <note>catalytic</note>
    </ligand>
</feature>
<dbReference type="PANTHER" id="PTHR10543:SF24">
    <property type="entry name" value="CAROTENOID ISOMEROOXYGENASE"/>
    <property type="match status" value="1"/>
</dbReference>
<dbReference type="Proteomes" id="UP000747542">
    <property type="component" value="Unassembled WGS sequence"/>
</dbReference>
<gene>
    <name evidence="6" type="primary">Bco2-L2</name>
    <name evidence="6" type="ORF">Hamer_G011881</name>
</gene>
<reference evidence="6" key="1">
    <citation type="journal article" date="2021" name="Sci. Adv.">
        <title>The American lobster genome reveals insights on longevity, neural, and immune adaptations.</title>
        <authorList>
            <person name="Polinski J.M."/>
            <person name="Zimin A.V."/>
            <person name="Clark K.F."/>
            <person name="Kohn A.B."/>
            <person name="Sadowski N."/>
            <person name="Timp W."/>
            <person name="Ptitsyn A."/>
            <person name="Khanna P."/>
            <person name="Romanova D.Y."/>
            <person name="Williams P."/>
            <person name="Greenwood S.J."/>
            <person name="Moroz L.L."/>
            <person name="Walt D.R."/>
            <person name="Bodnar A.G."/>
        </authorList>
    </citation>
    <scope>NUCLEOTIDE SEQUENCE</scope>
    <source>
        <strain evidence="6">GMGI-L3</strain>
    </source>
</reference>
<protein>
    <submittedName>
        <fullName evidence="6">Beta,beta-carotene 9',10'-oxygenase-like 2</fullName>
    </submittedName>
</protein>
<keyword evidence="7" id="KW-1185">Reference proteome</keyword>
<feature type="binding site" evidence="5">
    <location>
        <position position="389"/>
    </location>
    <ligand>
        <name>Fe cation</name>
        <dbReference type="ChEBI" id="CHEBI:24875"/>
        <note>catalytic</note>
    </ligand>
</feature>
<accession>A0A8J5K1T5</accession>
<feature type="binding site" evidence="5">
    <location>
        <position position="254"/>
    </location>
    <ligand>
        <name>Fe cation</name>
        <dbReference type="ChEBI" id="CHEBI:24875"/>
        <note>catalytic</note>
    </ligand>
</feature>
<evidence type="ECO:0000256" key="1">
    <source>
        <dbReference type="ARBA" id="ARBA00006787"/>
    </source>
</evidence>
<feature type="non-terminal residue" evidence="6">
    <location>
        <position position="581"/>
    </location>
</feature>
<organism evidence="6 7">
    <name type="scientific">Homarus americanus</name>
    <name type="common">American lobster</name>
    <dbReference type="NCBI Taxonomy" id="6706"/>
    <lineage>
        <taxon>Eukaryota</taxon>
        <taxon>Metazoa</taxon>
        <taxon>Ecdysozoa</taxon>
        <taxon>Arthropoda</taxon>
        <taxon>Crustacea</taxon>
        <taxon>Multicrustacea</taxon>
        <taxon>Malacostraca</taxon>
        <taxon>Eumalacostraca</taxon>
        <taxon>Eucarida</taxon>
        <taxon>Decapoda</taxon>
        <taxon>Pleocyemata</taxon>
        <taxon>Astacidea</taxon>
        <taxon>Nephropoidea</taxon>
        <taxon>Nephropidae</taxon>
        <taxon>Homarus</taxon>
    </lineage>
</organism>
<name>A0A8J5K1T5_HOMAM</name>
<proteinExistence type="inferred from homology"/>
<comment type="caution">
    <text evidence="6">The sequence shown here is derived from an EMBL/GenBank/DDBJ whole genome shotgun (WGS) entry which is preliminary data.</text>
</comment>
<dbReference type="Pfam" id="PF03055">
    <property type="entry name" value="RPE65"/>
    <property type="match status" value="1"/>
</dbReference>
<dbReference type="InterPro" id="IPR004294">
    <property type="entry name" value="Carotenoid_Oase"/>
</dbReference>
<dbReference type="AlphaFoldDB" id="A0A8J5K1T5"/>
<evidence type="ECO:0000256" key="4">
    <source>
        <dbReference type="ARBA" id="ARBA00023004"/>
    </source>
</evidence>
<dbReference type="GO" id="GO:0016121">
    <property type="term" value="P:carotene catabolic process"/>
    <property type="evidence" value="ECO:0007669"/>
    <property type="project" value="TreeGrafter"/>
</dbReference>
<feature type="binding site" evidence="5">
    <location>
        <position position="318"/>
    </location>
    <ligand>
        <name>Fe cation</name>
        <dbReference type="ChEBI" id="CHEBI:24875"/>
        <note>catalytic</note>
    </ligand>
</feature>
<dbReference type="PANTHER" id="PTHR10543">
    <property type="entry name" value="BETA-CAROTENE DIOXYGENASE"/>
    <property type="match status" value="1"/>
</dbReference>
<evidence type="ECO:0000256" key="5">
    <source>
        <dbReference type="PIRSR" id="PIRSR604294-1"/>
    </source>
</evidence>
<sequence length="581" mass="65996">PVEDDGNTALVFIAHAAPPNTTVHKTLTDIESHLFYDCLIKIGVVFYTTKGRKRIRKKVLLVNEEVYVVVVSCGHRQEMSESRESESNGKAVPPALPQVWLRTCDAETIRPVQGKLTGKVQYGDTRFNHLFDGSAYIHQFNIKNGNVTYQSRFLQSDTYKRNTKANRIVVSEFGTAAFPDPCQTLLQRFMSFFTPLTQNEVTDNCVVSVCYFGDQLYALTETNRMRRIDPETLASVGEKTQLDHYIAVNTATAHPHIDPDGTVYNMGNSYVGIKGPTYNIIKFPPPKEVDGKKISSVEQAEIISTIPCQWKMYPCYYHSFGITDNYFIFVEQPYVFNMKKFLLNCYIGKPYLEAVEWYGQEKTKFRVVQRDTGEMLATNYVTAAFLTFHHTNSYEKDGQLEVNQLMLKNIEKPEFECSLDTTPFHRLTLNTKCSAYKRKNGSIEVEGQVISKQYFDLPRINYKYNGKEYTYSYGVEVNPKGVEFSQLVKMNVQTGDVSLWHEQGKVVSEPVFVAAPDATSEDDGVVLSTLIDKKEPKLVALLVMNPKTWTEMARVEFEACGIVTSTFHGQFAADDEPVHIL</sequence>
<evidence type="ECO:0000313" key="6">
    <source>
        <dbReference type="EMBL" id="KAG7165963.1"/>
    </source>
</evidence>
<comment type="cofactor">
    <cofactor evidence="5">
        <name>Fe(2+)</name>
        <dbReference type="ChEBI" id="CHEBI:29033"/>
    </cofactor>
    <text evidence="5">Binds 1 Fe(2+) ion per subunit.</text>
</comment>
<evidence type="ECO:0000313" key="7">
    <source>
        <dbReference type="Proteomes" id="UP000747542"/>
    </source>
</evidence>
<dbReference type="GO" id="GO:0042574">
    <property type="term" value="P:retinal metabolic process"/>
    <property type="evidence" value="ECO:0007669"/>
    <property type="project" value="TreeGrafter"/>
</dbReference>
<dbReference type="EMBL" id="JAHLQT010023139">
    <property type="protein sequence ID" value="KAG7165963.1"/>
    <property type="molecule type" value="Genomic_DNA"/>
</dbReference>
<evidence type="ECO:0000256" key="3">
    <source>
        <dbReference type="ARBA" id="ARBA00023002"/>
    </source>
</evidence>